<evidence type="ECO:0000256" key="8">
    <source>
        <dbReference type="ARBA" id="ARBA00023125"/>
    </source>
</evidence>
<feature type="site" description="Cleavage; by autolysis" evidence="10">
    <location>
        <begin position="51"/>
        <end position="52"/>
    </location>
</feature>
<dbReference type="InterPro" id="IPR038765">
    <property type="entry name" value="Papain-like_cys_pep_sf"/>
</dbReference>
<comment type="activity regulation">
    <text evidence="10">Requires DNA and protease cofactor for maximal activation. Inside nascent virions, becomes partially activated by binding to the viral DNA, allowing it to cleave the cofactor that binds to the protease and fully activates it. Actin, like the viral protease cofactor, seems to act as a cofactor in the cleavage of cytokeratin 18 and of actin itself.</text>
</comment>
<gene>
    <name evidence="10" type="primary">L3</name>
</gene>
<keyword evidence="3 10" id="KW-0378">Hydrolase</keyword>
<evidence type="ECO:0000256" key="2">
    <source>
        <dbReference type="ARBA" id="ARBA00022670"/>
    </source>
</evidence>
<dbReference type="HAMAP" id="MF_04059">
    <property type="entry name" value="ADV_PRO"/>
    <property type="match status" value="1"/>
</dbReference>
<dbReference type="Gene3D" id="3.40.395.10">
    <property type="entry name" value="Adenoviral Proteinase, Chain A"/>
    <property type="match status" value="1"/>
</dbReference>
<dbReference type="EC" id="3.4.22.39" evidence="10"/>
<evidence type="ECO:0000256" key="10">
    <source>
        <dbReference type="HAMAP-Rule" id="MF_04059"/>
    </source>
</evidence>
<feature type="active site" evidence="10 11">
    <location>
        <position position="71"/>
    </location>
</feature>
<evidence type="ECO:0000256" key="5">
    <source>
        <dbReference type="ARBA" id="ARBA00022813"/>
    </source>
</evidence>
<comment type="induction">
    <text evidence="10">Expressed in the late phase of the viral replicative cycle.</text>
</comment>
<proteinExistence type="evidence at transcript level"/>
<evidence type="ECO:0000256" key="6">
    <source>
        <dbReference type="ARBA" id="ARBA00022844"/>
    </source>
</evidence>
<dbReference type="GO" id="GO:0042025">
    <property type="term" value="C:host cell nucleus"/>
    <property type="evidence" value="ECO:0007669"/>
    <property type="project" value="UniProtKB-SubCell"/>
</dbReference>
<dbReference type="PRINTS" id="PR00703">
    <property type="entry name" value="ADVENDOPTASE"/>
</dbReference>
<evidence type="ECO:0000313" key="12">
    <source>
        <dbReference type="EMBL" id="QDZ17469.1"/>
    </source>
</evidence>
<keyword evidence="7 10" id="KW-0426">Late protein</keyword>
<evidence type="ECO:0000313" key="13">
    <source>
        <dbReference type="Proteomes" id="UP000501954"/>
    </source>
</evidence>
<organism evidence="12 13">
    <name type="scientific">Ovine adenovirus 8</name>
    <dbReference type="NCBI Taxonomy" id="2601527"/>
    <lineage>
        <taxon>Viruses</taxon>
        <taxon>Varidnaviria</taxon>
        <taxon>Bamfordvirae</taxon>
        <taxon>Preplasmiviricota</taxon>
        <taxon>Polisuviricotina</taxon>
        <taxon>Pharingeaviricetes</taxon>
        <taxon>Rowavirales</taxon>
        <taxon>Adenoviridae</taxon>
        <taxon>Mastadenovirus</taxon>
        <taxon>Mastadenovirus ovisoctavum</taxon>
    </lineage>
</organism>
<dbReference type="GO" id="GO:0003677">
    <property type="term" value="F:DNA binding"/>
    <property type="evidence" value="ECO:0007669"/>
    <property type="project" value="UniProtKB-UniRule"/>
</dbReference>
<name>A0A5B8MB34_9ADEN</name>
<reference evidence="12 13" key="1">
    <citation type="journal article" date="2019" name="Arch. Virol.">
        <title>Isolation and complete genome sequence analysis of a novel ovine adenovirus type representing a possible new mastadenovirus species.</title>
        <authorList>
            <person name="Vidovszky M.Z."/>
            <person name="Szeredi L."/>
            <person name="Doszpoly A."/>
            <person name="Harrach B."/>
            <person name="Hornyak A."/>
        </authorList>
    </citation>
    <scope>NUCLEOTIDE SEQUENCE [LARGE SCALE GENOMIC DNA]</scope>
    <source>
        <strain evidence="12 13">7508</strain>
    </source>
</reference>
<keyword evidence="9 10" id="KW-1015">Disulfide bond</keyword>
<evidence type="ECO:0000256" key="7">
    <source>
        <dbReference type="ARBA" id="ARBA00022921"/>
    </source>
</evidence>
<feature type="active site" evidence="10 11">
    <location>
        <position position="122"/>
    </location>
</feature>
<dbReference type="InterPro" id="IPR000855">
    <property type="entry name" value="Peptidase_C5"/>
</dbReference>
<keyword evidence="1 10" id="KW-1048">Host nucleus</keyword>
<keyword evidence="6 10" id="KW-0946">Virion</keyword>
<keyword evidence="5 10" id="KW-0068">Autocatalytic cleavage</keyword>
<evidence type="ECO:0000256" key="4">
    <source>
        <dbReference type="ARBA" id="ARBA00022807"/>
    </source>
</evidence>
<comment type="catalytic activity">
    <reaction evidence="10">
        <text>Cleaves proteins of the adenovirus and its host cell at two consensus sites: -Yaa-Xaa-Gly-Gly-|-Xaa- and -Yaa-Xaa-Gly-Xaa-|-Gly- (in which Yaa is Met, Ile or Leu, and Xaa is any amino acid).</text>
        <dbReference type="EC" id="3.4.22.39"/>
    </reaction>
</comment>
<dbReference type="GO" id="GO:0006508">
    <property type="term" value="P:proteolysis"/>
    <property type="evidence" value="ECO:0007669"/>
    <property type="project" value="UniProtKB-KW"/>
</dbReference>
<sequence length="215" mass="23775">MGSREEELRLIVRDLGVAPYFLGTFDKRFPGFVSKHRMACAIVNTAGRETGGVHWLAMAWHPASQTFYLFDPFGFSDAKLKQVYEFEYSALLKRSALTSTPDRCLQLVQSTQSVQGPHSAACGLFCCLFLHAFVRWPTRAMDGNPTMDLVDGVPNSMLQSPTAQGVFARNQNRLYAFLARHSPHFARNAARIRRDTALDKMLTADPAAAAATAAS</sequence>
<accession>A0A5B8MB34</accession>
<evidence type="ECO:0000256" key="9">
    <source>
        <dbReference type="ARBA" id="ARBA00023157"/>
    </source>
</evidence>
<dbReference type="Proteomes" id="UP000501954">
    <property type="component" value="Segment"/>
</dbReference>
<protein>
    <recommendedName>
        <fullName evidence="10">Protease</fullName>
        <ecNumber evidence="10">3.4.22.39</ecNumber>
    </recommendedName>
    <alternativeName>
        <fullName evidence="10">Adenain</fullName>
    </alternativeName>
    <alternativeName>
        <fullName evidence="10">Adenovirus protease</fullName>
        <shortName evidence="10">AVP</shortName>
    </alternativeName>
    <alternativeName>
        <fullName evidence="10">Adenovirus proteinase</fullName>
    </alternativeName>
    <alternativeName>
        <fullName evidence="10">Endoprotease</fullName>
    </alternativeName>
</protein>
<evidence type="ECO:0000256" key="1">
    <source>
        <dbReference type="ARBA" id="ARBA00022562"/>
    </source>
</evidence>
<feature type="disulfide bond" description="Interchain (with C-10 in cleaved protease cofactor pVI-C)" evidence="10">
    <location>
        <position position="104"/>
    </location>
</feature>
<evidence type="ECO:0000256" key="11">
    <source>
        <dbReference type="PIRSR" id="PIRSR001218-1"/>
    </source>
</evidence>
<keyword evidence="8 10" id="KW-0238">DNA-binding</keyword>
<keyword evidence="4 10" id="KW-0788">Thiol protease</keyword>
<comment type="subunit">
    <text evidence="10">Interacts with protease cofactor pVI-C; this interaction is necessary for protease activation.</text>
</comment>
<feature type="active site" evidence="10 11">
    <location>
        <position position="54"/>
    </location>
</feature>
<keyword evidence="13" id="KW-1185">Reference proteome</keyword>
<dbReference type="GO" id="GO:0044423">
    <property type="term" value="C:virion component"/>
    <property type="evidence" value="ECO:0007669"/>
    <property type="project" value="UniProtKB-UniRule"/>
</dbReference>
<dbReference type="SUPFAM" id="SSF54001">
    <property type="entry name" value="Cysteine proteinases"/>
    <property type="match status" value="1"/>
</dbReference>
<dbReference type="GO" id="GO:0004197">
    <property type="term" value="F:cysteine-type endopeptidase activity"/>
    <property type="evidence" value="ECO:0007669"/>
    <property type="project" value="UniProtKB-UniRule"/>
</dbReference>
<dbReference type="EMBL" id="MK518392">
    <property type="protein sequence ID" value="QDZ17469.1"/>
    <property type="molecule type" value="Genomic_DNA"/>
</dbReference>
<dbReference type="PIRSF" id="PIRSF001218">
    <property type="entry name" value="Protease_ADV"/>
    <property type="match status" value="1"/>
</dbReference>
<dbReference type="Pfam" id="PF00770">
    <property type="entry name" value="Peptidase_C5"/>
    <property type="match status" value="1"/>
</dbReference>
<keyword evidence="2 10" id="KW-0645">Protease</keyword>
<comment type="similarity">
    <text evidence="10">Belongs to the peptidase C5 family.</text>
</comment>
<comment type="subcellular location">
    <subcellularLocation>
        <location evidence="10">Virion</location>
    </subcellularLocation>
    <subcellularLocation>
        <location evidence="10">Host nucleus</location>
    </subcellularLocation>
    <text evidence="10">Present in about 10 copies per virion.</text>
</comment>
<comment type="miscellaneous">
    <text evidence="10">All late proteins expressed from the major late promoter are produced by alternative splicing and alternative polyadenylation of the same gene giving rise to non-overlapping ORFs. A leader sequence is present in the N-terminus of all these mRNAs and is recognized by the viral shutoff protein to provide expression although conventional translation via ribosome scanning from the cap has been shut off in the host cell.</text>
</comment>
<evidence type="ECO:0000256" key="3">
    <source>
        <dbReference type="ARBA" id="ARBA00022801"/>
    </source>
</evidence>
<comment type="function">
    <text evidence="10">Cleaves viral precursor proteins (pTP, pIIIa, pVI, pVII, pVIII, and pX) inside newly assembled particles giving rise to mature virions. Protease complexed to its cofactor slides along the viral DNA to specifically locate and cleave the viral precursors. Mature virions have a weakened organization compared to the unmature virions, thereby facilitating subsequent uncoating. Without maturation, the particle lacks infectivity and is unable to uncoat. Late in adenovirus infection, in the cytoplasm, may participate in the cytoskeleton destruction. Cleaves host cell cytoskeletal keratins K7 and K18.</text>
</comment>